<dbReference type="SMART" id="SM00849">
    <property type="entry name" value="Lactamase_B"/>
    <property type="match status" value="1"/>
</dbReference>
<dbReference type="SMART" id="SM01027">
    <property type="entry name" value="Beta-Casp"/>
    <property type="match status" value="1"/>
</dbReference>
<dbReference type="Gene3D" id="3.60.15.10">
    <property type="entry name" value="Ribonuclease Z/Hydroxyacylglutathione hydrolase-like"/>
    <property type="match status" value="1"/>
</dbReference>
<dbReference type="Gene3D" id="3.40.50.10890">
    <property type="match status" value="1"/>
</dbReference>
<dbReference type="SUPFAM" id="SSF56281">
    <property type="entry name" value="Metallo-hydrolase/oxidoreductase"/>
    <property type="match status" value="1"/>
</dbReference>
<gene>
    <name evidence="4" type="ORF">AXF13_01090</name>
</gene>
<dbReference type="InterPro" id="IPR001279">
    <property type="entry name" value="Metallo-B-lactamas"/>
</dbReference>
<dbReference type="InterPro" id="IPR036866">
    <property type="entry name" value="RibonucZ/Hydroxyglut_hydro"/>
</dbReference>
<keyword evidence="5" id="KW-1185">Reference proteome</keyword>
<dbReference type="InterPro" id="IPR050698">
    <property type="entry name" value="MBL"/>
</dbReference>
<protein>
    <submittedName>
        <fullName evidence="4">MBL fold metallo-hydrolase</fullName>
    </submittedName>
</protein>
<dbReference type="STRING" id="44742.AXF13_01090"/>
<accession>A0A0X8JHC4</accession>
<dbReference type="RefSeq" id="WP_062251316.1">
    <property type="nucleotide sequence ID" value="NZ_CP014229.1"/>
</dbReference>
<dbReference type="KEGG" id="dfi:AXF13_01090"/>
<dbReference type="Proteomes" id="UP000069241">
    <property type="component" value="Chromosome"/>
</dbReference>
<name>A0A0X8JHC4_9BACT</name>
<feature type="domain" description="Metallo-beta-lactamase" evidence="2">
    <location>
        <begin position="13"/>
        <end position="249"/>
    </location>
</feature>
<dbReference type="Pfam" id="PF10996">
    <property type="entry name" value="Beta-Casp"/>
    <property type="match status" value="1"/>
</dbReference>
<dbReference type="CDD" id="cd16295">
    <property type="entry name" value="TTHA0252-CPSF-like_MBL-fold"/>
    <property type="match status" value="1"/>
</dbReference>
<dbReference type="EMBL" id="CP014229">
    <property type="protein sequence ID" value="AMD88822.1"/>
    <property type="molecule type" value="Genomic_DNA"/>
</dbReference>
<reference evidence="5" key="1">
    <citation type="submission" date="2016-02" db="EMBL/GenBank/DDBJ databases">
        <authorList>
            <person name="Holder M.E."/>
            <person name="Ajami N.J."/>
            <person name="Petrosino J.F."/>
        </authorList>
    </citation>
    <scope>NUCLEOTIDE SEQUENCE [LARGE SCALE GENOMIC DNA]</scope>
    <source>
        <strain evidence="5">CCUG 45958</strain>
    </source>
</reference>
<organism evidence="4 5">
    <name type="scientific">Desulfovibrio fairfieldensis</name>
    <dbReference type="NCBI Taxonomy" id="44742"/>
    <lineage>
        <taxon>Bacteria</taxon>
        <taxon>Pseudomonadati</taxon>
        <taxon>Thermodesulfobacteriota</taxon>
        <taxon>Desulfovibrionia</taxon>
        <taxon>Desulfovibrionales</taxon>
        <taxon>Desulfovibrionaceae</taxon>
        <taxon>Desulfovibrio</taxon>
    </lineage>
</organism>
<evidence type="ECO:0000256" key="1">
    <source>
        <dbReference type="ARBA" id="ARBA00022801"/>
    </source>
</evidence>
<dbReference type="PANTHER" id="PTHR11203:SF37">
    <property type="entry name" value="INTEGRATOR COMPLEX SUBUNIT 11"/>
    <property type="match status" value="1"/>
</dbReference>
<dbReference type="InterPro" id="IPR011108">
    <property type="entry name" value="RMMBL"/>
</dbReference>
<dbReference type="InterPro" id="IPR022712">
    <property type="entry name" value="Beta_Casp"/>
</dbReference>
<proteinExistence type="predicted"/>
<evidence type="ECO:0000313" key="4">
    <source>
        <dbReference type="EMBL" id="AMD88822.1"/>
    </source>
</evidence>
<dbReference type="PANTHER" id="PTHR11203">
    <property type="entry name" value="CLEAVAGE AND POLYADENYLATION SPECIFICITY FACTOR FAMILY MEMBER"/>
    <property type="match status" value="1"/>
</dbReference>
<keyword evidence="1 4" id="KW-0378">Hydrolase</keyword>
<feature type="domain" description="Beta-Casp" evidence="3">
    <location>
        <begin position="254"/>
        <end position="380"/>
    </location>
</feature>
<dbReference type="Pfam" id="PF07521">
    <property type="entry name" value="RMMBL"/>
    <property type="match status" value="1"/>
</dbReference>
<dbReference type="GO" id="GO:0016787">
    <property type="term" value="F:hydrolase activity"/>
    <property type="evidence" value="ECO:0007669"/>
    <property type="project" value="UniProtKB-KW"/>
</dbReference>
<dbReference type="GO" id="GO:0004521">
    <property type="term" value="F:RNA endonuclease activity"/>
    <property type="evidence" value="ECO:0007669"/>
    <property type="project" value="TreeGrafter"/>
</dbReference>
<dbReference type="Pfam" id="PF16661">
    <property type="entry name" value="Lactamase_B_6"/>
    <property type="match status" value="1"/>
</dbReference>
<sequence length="536" mass="59559">MKVQFLGAAKTVTGSCYMIEACGKRFCVDCGMHQGNKAIEQRNRDIKPYLPGNIDFILITHAHIDHSGLLPLLVRDGFDKPVYCTKATSDLLEIMLQDSAHIQEMEAQWEAKKYDRRGLKNPPAALYTVEDAQKAATLFQPVDYHKSFEPAPGIRVTYYDAGHILGSGSLRLEAEENGKTTSMIFSGDIGRPQSLIVRDPESPPRADYVFMESTYGDRNHKNESTSAEELADAVAYSYAKGEKVIIPAFAVERTQEVLYCLHMLNSQGKLPENMPVFVDSPLAIRATEIFERNRELFDEDAKALLGNGDDPFSLPNLHYTLSTAESQAINEFSGPAIVISASGMCNAGRIKHHLKHNIWKPGASVVFVGYQAVGTPGRKLVEHAKKITLFGEDIEVAARIFTINGFSGHAGQSQLLDWLAPLAGDGTQVVLVHGENSAQTTLAGLIRERFKVTPLIPGYLEELVLEGGRVAQTVLHEREAHPKVDWDFLTGEVERKWGMFKGKLADVERRPWVEQTELQEALAKMDYAMTRLLSRM</sequence>
<evidence type="ECO:0000313" key="5">
    <source>
        <dbReference type="Proteomes" id="UP000069241"/>
    </source>
</evidence>
<evidence type="ECO:0000259" key="3">
    <source>
        <dbReference type="SMART" id="SM01027"/>
    </source>
</evidence>
<dbReference type="AlphaFoldDB" id="A0A0X8JHC4"/>
<evidence type="ECO:0000259" key="2">
    <source>
        <dbReference type="SMART" id="SM00849"/>
    </source>
</evidence>